<name>A0A1R1X9B6_9FUNG</name>
<evidence type="ECO:0000313" key="1">
    <source>
        <dbReference type="EMBL" id="OMJ11198.1"/>
    </source>
</evidence>
<dbReference type="OrthoDB" id="10609057at2759"/>
<accession>A0A1R1X9B6</accession>
<comment type="caution">
    <text evidence="1">The sequence shown here is derived from an EMBL/GenBank/DDBJ whole genome shotgun (WGS) entry which is preliminary data.</text>
</comment>
<keyword evidence="2" id="KW-1185">Reference proteome</keyword>
<organism evidence="1 2">
    <name type="scientific">Smittium culicis</name>
    <dbReference type="NCBI Taxonomy" id="133412"/>
    <lineage>
        <taxon>Eukaryota</taxon>
        <taxon>Fungi</taxon>
        <taxon>Fungi incertae sedis</taxon>
        <taxon>Zoopagomycota</taxon>
        <taxon>Kickxellomycotina</taxon>
        <taxon>Harpellomycetes</taxon>
        <taxon>Harpellales</taxon>
        <taxon>Legeriomycetaceae</taxon>
        <taxon>Smittium</taxon>
    </lineage>
</organism>
<dbReference type="Proteomes" id="UP000187429">
    <property type="component" value="Unassembled WGS sequence"/>
</dbReference>
<protein>
    <submittedName>
        <fullName evidence="1">Uncharacterized protein</fullName>
    </submittedName>
</protein>
<evidence type="ECO:0000313" key="2">
    <source>
        <dbReference type="Proteomes" id="UP000187429"/>
    </source>
</evidence>
<dbReference type="EMBL" id="LSSM01006215">
    <property type="protein sequence ID" value="OMJ11198.1"/>
    <property type="molecule type" value="Genomic_DNA"/>
</dbReference>
<dbReference type="AlphaFoldDB" id="A0A1R1X9B6"/>
<reference evidence="2" key="1">
    <citation type="submission" date="2017-01" db="EMBL/GenBank/DDBJ databases">
        <authorList>
            <person name="Wang Y."/>
            <person name="White M."/>
            <person name="Kvist S."/>
            <person name="Moncalvo J.-M."/>
        </authorList>
    </citation>
    <scope>NUCLEOTIDE SEQUENCE [LARGE SCALE GENOMIC DNA]</scope>
    <source>
        <strain evidence="2">ID-206-W2</strain>
    </source>
</reference>
<sequence>MAAGGISGVNSVRNGTIRGKNRIVGWTGSYDGGSGSQDECFKRRCYSDYTNTPCVSNCYNVKNPSYDTVVKAFNCYSSCQSKYVVSLGGNGGLVAGGGQNWYSGTTSDAYNELRVCVLKCNRVFYSDAGYYGGNGDYQDPSKLNYQDNGPYNNNYYNNDNNNYNGNEYNTGYVYSTINYGTDYQNGGDWGYPTSTRQTEYSNVPQPTNPSYIETTSATHTTGSYITKTTTSTNYNFFEWYSGFVTLSPTYGSNPFTSNYSDINSVYSTQSSASFGARPNSAQLFAIAVVSVLALAAQLF</sequence>
<proteinExistence type="predicted"/>
<gene>
    <name evidence="1" type="ORF">AYI69_g9924</name>
</gene>